<dbReference type="AlphaFoldDB" id="A0A9Q0KQU1"/>
<dbReference type="Proteomes" id="UP001141806">
    <property type="component" value="Unassembled WGS sequence"/>
</dbReference>
<organism evidence="2 3">
    <name type="scientific">Protea cynaroides</name>
    <dbReference type="NCBI Taxonomy" id="273540"/>
    <lineage>
        <taxon>Eukaryota</taxon>
        <taxon>Viridiplantae</taxon>
        <taxon>Streptophyta</taxon>
        <taxon>Embryophyta</taxon>
        <taxon>Tracheophyta</taxon>
        <taxon>Spermatophyta</taxon>
        <taxon>Magnoliopsida</taxon>
        <taxon>Proteales</taxon>
        <taxon>Proteaceae</taxon>
        <taxon>Protea</taxon>
    </lineage>
</organism>
<evidence type="ECO:0000313" key="3">
    <source>
        <dbReference type="Proteomes" id="UP001141806"/>
    </source>
</evidence>
<sequence length="164" mass="18285">MAPRVEQLDSRSIPHRRAMSPRVFQTAAPSPLDPGGAEAMAAAKQAMATYRSQEWRLSNYAVSLRQGWISDPELMKLYEGHINLRRQSTGVSSGISPTEKMMHSDEATIGFIQVAEVESVVFVRECDKIVCDALYSRQVKFCRSCYSVGGHIKAVRDDCTGCRR</sequence>
<comment type="caution">
    <text evidence="2">The sequence shown here is derived from an EMBL/GenBank/DDBJ whole genome shotgun (WGS) entry which is preliminary data.</text>
</comment>
<protein>
    <submittedName>
        <fullName evidence="2">Uncharacterized protein</fullName>
    </submittedName>
</protein>
<evidence type="ECO:0000313" key="2">
    <source>
        <dbReference type="EMBL" id="KAJ4975011.1"/>
    </source>
</evidence>
<keyword evidence="3" id="KW-1185">Reference proteome</keyword>
<feature type="region of interest" description="Disordered" evidence="1">
    <location>
        <begin position="1"/>
        <end position="23"/>
    </location>
</feature>
<dbReference type="EMBL" id="JAMYWD010000004">
    <property type="protein sequence ID" value="KAJ4975011.1"/>
    <property type="molecule type" value="Genomic_DNA"/>
</dbReference>
<evidence type="ECO:0000256" key="1">
    <source>
        <dbReference type="SAM" id="MobiDB-lite"/>
    </source>
</evidence>
<accession>A0A9Q0KQU1</accession>
<gene>
    <name evidence="2" type="ORF">NE237_008185</name>
</gene>
<proteinExistence type="predicted"/>
<name>A0A9Q0KQU1_9MAGN</name>
<reference evidence="2" key="1">
    <citation type="journal article" date="2023" name="Plant J.">
        <title>The genome of the king protea, Protea cynaroides.</title>
        <authorList>
            <person name="Chang J."/>
            <person name="Duong T.A."/>
            <person name="Schoeman C."/>
            <person name="Ma X."/>
            <person name="Roodt D."/>
            <person name="Barker N."/>
            <person name="Li Z."/>
            <person name="Van de Peer Y."/>
            <person name="Mizrachi E."/>
        </authorList>
    </citation>
    <scope>NUCLEOTIDE SEQUENCE</scope>
    <source>
        <tissue evidence="2">Young leaves</tissue>
    </source>
</reference>